<gene>
    <name evidence="1" type="ORF">GCM10009810_05970</name>
</gene>
<sequence>MIAGELADLLGADPVFDGHNDLPWELRELVGYDFDALDVGVRTTRTHTDLPRLREGGVGAQFWSVYVPGTLAPNDAVTGTLEQIDAVHALTRRYADRLALATTADDVRRAWADGKIASLLGAEGGHSIDNSLGTLRAFRALGVRYLTLTHNQNNDWADSATDTARHGGLTDFGRQVVAEMNRIGMLVDLSHVAPTTMHAAMDVTTAPPIFSHSSARAVCDHPRNVPDDVLGRLAGLHGVCMITFVPRFVSPVLREWDLQAHAAAEAAGVATNDHAAYTAFSRTYAESHPAPRATLADVVAHCEHVREVAGIDHIGLGGDYDGVDRLPDGLEDVSCYPKLLAALADRGWSRDDLGKLTSRNILRVLQAADDAALVNGRVHAARAGTATKLRRALGDRDNLEVLDGHRSRADQPGPR</sequence>
<evidence type="ECO:0000313" key="1">
    <source>
        <dbReference type="EMBL" id="GAA1748243.1"/>
    </source>
</evidence>
<dbReference type="InterPro" id="IPR032466">
    <property type="entry name" value="Metal_Hydrolase"/>
</dbReference>
<keyword evidence="2" id="KW-1185">Reference proteome</keyword>
<dbReference type="CDD" id="cd01301">
    <property type="entry name" value="rDP_like"/>
    <property type="match status" value="1"/>
</dbReference>
<dbReference type="Gene3D" id="3.20.20.140">
    <property type="entry name" value="Metal-dependent hydrolases"/>
    <property type="match status" value="1"/>
</dbReference>
<dbReference type="SUPFAM" id="SSF51556">
    <property type="entry name" value="Metallo-dependent hydrolases"/>
    <property type="match status" value="1"/>
</dbReference>
<dbReference type="InterPro" id="IPR008257">
    <property type="entry name" value="Pept_M19"/>
</dbReference>
<reference evidence="1 2" key="1">
    <citation type="journal article" date="2019" name="Int. J. Syst. Evol. Microbiol.">
        <title>The Global Catalogue of Microorganisms (GCM) 10K type strain sequencing project: providing services to taxonomists for standard genome sequencing and annotation.</title>
        <authorList>
            <consortium name="The Broad Institute Genomics Platform"/>
            <consortium name="The Broad Institute Genome Sequencing Center for Infectious Disease"/>
            <person name="Wu L."/>
            <person name="Ma J."/>
        </authorList>
    </citation>
    <scope>NUCLEOTIDE SEQUENCE [LARGE SCALE GENOMIC DNA]</scope>
    <source>
        <strain evidence="1 2">JCM 15591</strain>
    </source>
</reference>
<proteinExistence type="predicted"/>
<accession>A0ABN2K4L2</accession>
<comment type="caution">
    <text evidence="1">The sequence shown here is derived from an EMBL/GenBank/DDBJ whole genome shotgun (WGS) entry which is preliminary data.</text>
</comment>
<name>A0ABN2K4L2_9MICO</name>
<dbReference type="EMBL" id="BAAAPN010000017">
    <property type="protein sequence ID" value="GAA1748243.1"/>
    <property type="molecule type" value="Genomic_DNA"/>
</dbReference>
<dbReference type="PANTHER" id="PTHR10443">
    <property type="entry name" value="MICROSOMAL DIPEPTIDASE"/>
    <property type="match status" value="1"/>
</dbReference>
<dbReference type="RefSeq" id="WP_324388497.1">
    <property type="nucleotide sequence ID" value="NZ_BAAAPN010000017.1"/>
</dbReference>
<protein>
    <submittedName>
        <fullName evidence="1">Dipeptidase</fullName>
    </submittedName>
</protein>
<dbReference type="PROSITE" id="PS51365">
    <property type="entry name" value="RENAL_DIPEPTIDASE_2"/>
    <property type="match status" value="1"/>
</dbReference>
<dbReference type="Proteomes" id="UP001501475">
    <property type="component" value="Unassembled WGS sequence"/>
</dbReference>
<organism evidence="1 2">
    <name type="scientific">Nostocoides vanveenii</name>
    <dbReference type="NCBI Taxonomy" id="330835"/>
    <lineage>
        <taxon>Bacteria</taxon>
        <taxon>Bacillati</taxon>
        <taxon>Actinomycetota</taxon>
        <taxon>Actinomycetes</taxon>
        <taxon>Micrococcales</taxon>
        <taxon>Intrasporangiaceae</taxon>
        <taxon>Nostocoides</taxon>
    </lineage>
</organism>
<evidence type="ECO:0000313" key="2">
    <source>
        <dbReference type="Proteomes" id="UP001501475"/>
    </source>
</evidence>
<dbReference type="PANTHER" id="PTHR10443:SF12">
    <property type="entry name" value="DIPEPTIDASE"/>
    <property type="match status" value="1"/>
</dbReference>
<dbReference type="Pfam" id="PF01244">
    <property type="entry name" value="Peptidase_M19"/>
    <property type="match status" value="1"/>
</dbReference>